<proteinExistence type="predicted"/>
<evidence type="ECO:0000256" key="1">
    <source>
        <dbReference type="SAM" id="MobiDB-lite"/>
    </source>
</evidence>
<accession>A0AAW2HM85</accession>
<name>A0AAW2HM85_9NEOP</name>
<reference evidence="2" key="1">
    <citation type="journal article" date="2024" name="Gigascience">
        <title>Chromosome-level genome of the poultry shaft louse Menopon gallinae provides insight into the host-switching and adaptive evolution of parasitic lice.</title>
        <authorList>
            <person name="Xu Y."/>
            <person name="Ma L."/>
            <person name="Liu S."/>
            <person name="Liang Y."/>
            <person name="Liu Q."/>
            <person name="He Z."/>
            <person name="Tian L."/>
            <person name="Duan Y."/>
            <person name="Cai W."/>
            <person name="Li H."/>
            <person name="Song F."/>
        </authorList>
    </citation>
    <scope>NUCLEOTIDE SEQUENCE</scope>
    <source>
        <strain evidence="2">Cailab_2023a</strain>
    </source>
</reference>
<protein>
    <submittedName>
        <fullName evidence="2">Uncharacterized protein</fullName>
    </submittedName>
</protein>
<dbReference type="EMBL" id="JARGDH010000004">
    <property type="protein sequence ID" value="KAL0270901.1"/>
    <property type="molecule type" value="Genomic_DNA"/>
</dbReference>
<feature type="compositionally biased region" description="Basic and acidic residues" evidence="1">
    <location>
        <begin position="32"/>
        <end position="42"/>
    </location>
</feature>
<comment type="caution">
    <text evidence="2">The sequence shown here is derived from an EMBL/GenBank/DDBJ whole genome shotgun (WGS) entry which is preliminary data.</text>
</comment>
<feature type="region of interest" description="Disordered" evidence="1">
    <location>
        <begin position="24"/>
        <end position="52"/>
    </location>
</feature>
<sequence length="112" mass="12629">MRFAVDDGICGRLQTKELIVDINSVHRHRRSSRDSSSRKETTETGAANSDVKPRSHYCTDVVLVKVWMECTLREDGPQQGTPDLEAAAQIPLPDDEDYFQTSSNTDYTLKIL</sequence>
<evidence type="ECO:0000313" key="2">
    <source>
        <dbReference type="EMBL" id="KAL0270901.1"/>
    </source>
</evidence>
<organism evidence="2">
    <name type="scientific">Menopon gallinae</name>
    <name type="common">poultry shaft louse</name>
    <dbReference type="NCBI Taxonomy" id="328185"/>
    <lineage>
        <taxon>Eukaryota</taxon>
        <taxon>Metazoa</taxon>
        <taxon>Ecdysozoa</taxon>
        <taxon>Arthropoda</taxon>
        <taxon>Hexapoda</taxon>
        <taxon>Insecta</taxon>
        <taxon>Pterygota</taxon>
        <taxon>Neoptera</taxon>
        <taxon>Paraneoptera</taxon>
        <taxon>Psocodea</taxon>
        <taxon>Troctomorpha</taxon>
        <taxon>Phthiraptera</taxon>
        <taxon>Amblycera</taxon>
        <taxon>Menoponidae</taxon>
        <taxon>Menopon</taxon>
    </lineage>
</organism>
<dbReference type="AlphaFoldDB" id="A0AAW2HM85"/>
<gene>
    <name evidence="2" type="ORF">PYX00_008173</name>
</gene>